<comment type="caution">
    <text evidence="4">The sequence shown here is derived from an EMBL/GenBank/DDBJ whole genome shotgun (WGS) entry which is preliminary data.</text>
</comment>
<evidence type="ECO:0000256" key="1">
    <source>
        <dbReference type="ARBA" id="ARBA00022737"/>
    </source>
</evidence>
<feature type="repeat" description="PPR" evidence="2">
    <location>
        <begin position="1"/>
        <end position="26"/>
    </location>
</feature>
<evidence type="ECO:0000256" key="2">
    <source>
        <dbReference type="PROSITE-ProRule" id="PRU00708"/>
    </source>
</evidence>
<dbReference type="PANTHER" id="PTHR45613:SF9">
    <property type="entry name" value="MITOCHONDRIAL GROUP I INTRON SPLICING FACTOR CCM1"/>
    <property type="match status" value="1"/>
</dbReference>
<dbReference type="InterPro" id="IPR002885">
    <property type="entry name" value="PPR_rpt"/>
</dbReference>
<dbReference type="EMBL" id="JAZDWU010000003">
    <property type="protein sequence ID" value="KAL0009639.1"/>
    <property type="molecule type" value="Genomic_DNA"/>
</dbReference>
<feature type="compositionally biased region" description="Basic and acidic residues" evidence="3">
    <location>
        <begin position="181"/>
        <end position="190"/>
    </location>
</feature>
<dbReference type="AlphaFoldDB" id="A0AAW2DJB3"/>
<gene>
    <name evidence="4" type="ORF">SO802_011141</name>
</gene>
<keyword evidence="1" id="KW-0677">Repeat</keyword>
<evidence type="ECO:0008006" key="6">
    <source>
        <dbReference type="Google" id="ProtNLM"/>
    </source>
</evidence>
<dbReference type="PROSITE" id="PS51375">
    <property type="entry name" value="PPR"/>
    <property type="match status" value="6"/>
</dbReference>
<evidence type="ECO:0000313" key="4">
    <source>
        <dbReference type="EMBL" id="KAL0009639.1"/>
    </source>
</evidence>
<dbReference type="Gene3D" id="1.25.40.10">
    <property type="entry name" value="Tetratricopeptide repeat domain"/>
    <property type="match status" value="2"/>
</dbReference>
<feature type="repeat" description="PPR" evidence="2">
    <location>
        <begin position="196"/>
        <end position="230"/>
    </location>
</feature>
<evidence type="ECO:0000313" key="5">
    <source>
        <dbReference type="Proteomes" id="UP001459277"/>
    </source>
</evidence>
<protein>
    <recommendedName>
        <fullName evidence="6">Pentatricopeptide repeat-containing protein</fullName>
    </recommendedName>
</protein>
<feature type="repeat" description="PPR" evidence="2">
    <location>
        <begin position="138"/>
        <end position="172"/>
    </location>
</feature>
<dbReference type="InterPro" id="IPR011990">
    <property type="entry name" value="TPR-like_helical_dom_sf"/>
</dbReference>
<feature type="repeat" description="PPR" evidence="2">
    <location>
        <begin position="103"/>
        <end position="137"/>
    </location>
</feature>
<reference evidence="4 5" key="1">
    <citation type="submission" date="2024-01" db="EMBL/GenBank/DDBJ databases">
        <title>A telomere-to-telomere, gap-free genome of sweet tea (Lithocarpus litseifolius).</title>
        <authorList>
            <person name="Zhou J."/>
        </authorList>
    </citation>
    <scope>NUCLEOTIDE SEQUENCE [LARGE SCALE GENOMIC DNA]</scope>
    <source>
        <strain evidence="4">Zhou-2022a</strain>
        <tissue evidence="4">Leaf</tissue>
    </source>
</reference>
<dbReference type="NCBIfam" id="TIGR00756">
    <property type="entry name" value="PPR"/>
    <property type="match status" value="5"/>
</dbReference>
<dbReference type="Proteomes" id="UP001459277">
    <property type="component" value="Unassembled WGS sequence"/>
</dbReference>
<feature type="region of interest" description="Disordered" evidence="3">
    <location>
        <begin position="172"/>
        <end position="195"/>
    </location>
</feature>
<sequence>MGYFKDEKPDKALEVWDTMKEKGVLPRSGFVPDETSYNTIIRFYCREGDVEKAFQFHNKMVENSFKPDVFRCNILLRGLCREGMLEKALKLFNTWISKGKTIDTVTYNTLISSLCKEGRFEDAFDLLEEMEEKKLGLDQYTYNAILGALTDAGRIKEAEEFMSKMVEMGKLSDQSSQLGKGQDDGTHDNPEGSDLSSIAYSEQIKELCTQGKYKEAMCIFEELTQKGVSVNKSTVFSLMDGLIKRRKSISKHGQVHGHQHALHGITHKDLRWSVEFGAHRSGSPELHVMLAEYIYSESPEVDMARVSNHFVRGNSPKKFASVLVNFMGKCYPGEDDLAIAQAILMYLAMGNLRDANYLMDEIKKQLESNQLDFPQSDLIQFIIYLLQTLQRDALPLFNMLRASYKTSKEREPAFKSIGACYFVIAKYRITFTMCGLSRFHLNLCQRLRIFWQFNR</sequence>
<organism evidence="4 5">
    <name type="scientific">Lithocarpus litseifolius</name>
    <dbReference type="NCBI Taxonomy" id="425828"/>
    <lineage>
        <taxon>Eukaryota</taxon>
        <taxon>Viridiplantae</taxon>
        <taxon>Streptophyta</taxon>
        <taxon>Embryophyta</taxon>
        <taxon>Tracheophyta</taxon>
        <taxon>Spermatophyta</taxon>
        <taxon>Magnoliopsida</taxon>
        <taxon>eudicotyledons</taxon>
        <taxon>Gunneridae</taxon>
        <taxon>Pentapetalae</taxon>
        <taxon>rosids</taxon>
        <taxon>fabids</taxon>
        <taxon>Fagales</taxon>
        <taxon>Fagaceae</taxon>
        <taxon>Lithocarpus</taxon>
    </lineage>
</organism>
<dbReference type="InterPro" id="IPR007317">
    <property type="entry name" value="GET4"/>
</dbReference>
<name>A0AAW2DJB3_9ROSI</name>
<dbReference type="PANTHER" id="PTHR45613">
    <property type="entry name" value="PENTATRICOPEPTIDE REPEAT-CONTAINING PROTEIN"/>
    <property type="match status" value="1"/>
</dbReference>
<dbReference type="Pfam" id="PF13041">
    <property type="entry name" value="PPR_2"/>
    <property type="match status" value="2"/>
</dbReference>
<feature type="repeat" description="PPR" evidence="2">
    <location>
        <begin position="33"/>
        <end position="67"/>
    </location>
</feature>
<proteinExistence type="predicted"/>
<keyword evidence="5" id="KW-1185">Reference proteome</keyword>
<dbReference type="GO" id="GO:0045048">
    <property type="term" value="P:protein insertion into ER membrane"/>
    <property type="evidence" value="ECO:0007669"/>
    <property type="project" value="InterPro"/>
</dbReference>
<feature type="repeat" description="PPR" evidence="2">
    <location>
        <begin position="68"/>
        <end position="102"/>
    </location>
</feature>
<dbReference type="Pfam" id="PF01535">
    <property type="entry name" value="PPR"/>
    <property type="match status" value="2"/>
</dbReference>
<accession>A0AAW2DJB3</accession>
<dbReference type="SUPFAM" id="SSF81901">
    <property type="entry name" value="HCP-like"/>
    <property type="match status" value="1"/>
</dbReference>
<dbReference type="Pfam" id="PF04190">
    <property type="entry name" value="GET4"/>
    <property type="match status" value="1"/>
</dbReference>
<evidence type="ECO:0000256" key="3">
    <source>
        <dbReference type="SAM" id="MobiDB-lite"/>
    </source>
</evidence>